<evidence type="ECO:0000256" key="7">
    <source>
        <dbReference type="RuleBase" id="RU361200"/>
    </source>
</evidence>
<dbReference type="GO" id="GO:0006189">
    <property type="term" value="P:'de novo' IMP biosynthetic process"/>
    <property type="evidence" value="ECO:0007669"/>
    <property type="project" value="UniProtKB-UniRule"/>
</dbReference>
<comment type="function">
    <text evidence="7">Catalyzes the ATP-dependent conversion of 5-aminoimidazole ribonucleotide (AIR) and HCO(3)- to N5-carboxyaminoimidazole ribonucleotide (N5-CAIR).</text>
</comment>
<keyword evidence="4 6" id="KW-0067">ATP-binding</keyword>
<name>L7VYV7_9BACT</name>
<dbReference type="AlphaFoldDB" id="L7VYV7"/>
<comment type="subunit">
    <text evidence="6 7">Homodimer.</text>
</comment>
<dbReference type="Gene3D" id="3.40.50.20">
    <property type="match status" value="1"/>
</dbReference>
<evidence type="ECO:0000256" key="4">
    <source>
        <dbReference type="ARBA" id="ARBA00022840"/>
    </source>
</evidence>
<feature type="binding site" evidence="6">
    <location>
        <position position="217"/>
    </location>
    <ligand>
        <name>ATP</name>
        <dbReference type="ChEBI" id="CHEBI:30616"/>
    </ligand>
</feature>
<sequence>MSFVLQMSLWSISFIEIIHDPQPQLITMKEILSPSFKVGILGGGQLGKMLGQAASNWHLPLYFLDESRDFPAGVVAAEFVEGNFKNYDDVLAFGQDKDVLTIEIEHVNTAALELLQAQGVTVHPHPEALDLIKDKGLQKLFYQEHQLPSSHFELFEDEHAVRHAVHSGRWLYPFVQKSRTAGYDGKGVAVIKNESDLQHKLLQGSCLLETMVDIQKELAVIVARNPSGEIAAFPVVEMDFNPEANLVEFLICPARIDPVIGQAAIELSKRVIETFGICGLLAVELFLTKDNQILINEVAPRPHNSGHHTIDSCYTSQFEQHLRGILNLPLGSTAMKCPSVMVNLLGAEGFNGPTRYVGLEDCLALPGVKLHFYGKSTTKPYRKMGHATVLAESIEEAVRVAKMVQEKLSIEC</sequence>
<dbReference type="Gene3D" id="3.30.1490.20">
    <property type="entry name" value="ATP-grasp fold, A domain"/>
    <property type="match status" value="1"/>
</dbReference>
<dbReference type="GO" id="GO:0034028">
    <property type="term" value="F:5-(carboxyamino)imidazole ribonucleotide synthase activity"/>
    <property type="evidence" value="ECO:0007669"/>
    <property type="project" value="UniProtKB-UniRule"/>
</dbReference>
<dbReference type="InterPro" id="IPR003135">
    <property type="entry name" value="ATP-grasp_carboxylate-amine"/>
</dbReference>
<dbReference type="InterPro" id="IPR011054">
    <property type="entry name" value="Rudment_hybrid_motif"/>
</dbReference>
<keyword evidence="6 7" id="KW-0436">Ligase</keyword>
<organism evidence="9">
    <name type="scientific">uncultured bacterium A1Q1_fos_97</name>
    <dbReference type="NCBI Taxonomy" id="1256593"/>
    <lineage>
        <taxon>Bacteria</taxon>
        <taxon>environmental samples</taxon>
    </lineage>
</organism>
<dbReference type="InterPro" id="IPR054350">
    <property type="entry name" value="PurT/PurK_preATP-grasp"/>
</dbReference>
<comment type="caution">
    <text evidence="6">Lacks conserved residue(s) required for the propagation of feature annotation.</text>
</comment>
<feature type="binding site" evidence="6">
    <location>
        <position position="135"/>
    </location>
    <ligand>
        <name>ATP</name>
        <dbReference type="ChEBI" id="CHEBI:30616"/>
    </ligand>
</feature>
<accession>L7VYV7</accession>
<dbReference type="InterPro" id="IPR013815">
    <property type="entry name" value="ATP_grasp_subdomain_1"/>
</dbReference>
<comment type="catalytic activity">
    <reaction evidence="6 7">
        <text>5-amino-1-(5-phospho-beta-D-ribosyl)imidazole + hydrogencarbonate + ATP = 5-carboxyamino-1-(5-phospho-D-ribosyl)imidazole + ADP + phosphate + 2 H(+)</text>
        <dbReference type="Rhea" id="RHEA:19317"/>
        <dbReference type="ChEBI" id="CHEBI:15378"/>
        <dbReference type="ChEBI" id="CHEBI:17544"/>
        <dbReference type="ChEBI" id="CHEBI:30616"/>
        <dbReference type="ChEBI" id="CHEBI:43474"/>
        <dbReference type="ChEBI" id="CHEBI:58730"/>
        <dbReference type="ChEBI" id="CHEBI:137981"/>
        <dbReference type="ChEBI" id="CHEBI:456216"/>
        <dbReference type="EC" id="6.3.4.18"/>
    </reaction>
</comment>
<dbReference type="HAMAP" id="MF_01928">
    <property type="entry name" value="PurK"/>
    <property type="match status" value="1"/>
</dbReference>
<proteinExistence type="inferred from homology"/>
<dbReference type="NCBIfam" id="TIGR01161">
    <property type="entry name" value="purK"/>
    <property type="match status" value="1"/>
</dbReference>
<dbReference type="InterPro" id="IPR040686">
    <property type="entry name" value="PurK_C"/>
</dbReference>
<dbReference type="NCBIfam" id="NF004679">
    <property type="entry name" value="PRK06019.1-5"/>
    <property type="match status" value="1"/>
</dbReference>
<dbReference type="InterPro" id="IPR016185">
    <property type="entry name" value="PreATP-grasp_dom_sf"/>
</dbReference>
<dbReference type="Pfam" id="PF22660">
    <property type="entry name" value="RS_preATP-grasp-like"/>
    <property type="match status" value="1"/>
</dbReference>
<evidence type="ECO:0000256" key="2">
    <source>
        <dbReference type="ARBA" id="ARBA00022755"/>
    </source>
</evidence>
<protein>
    <recommendedName>
        <fullName evidence="6 7">N5-carboxyaminoimidazole ribonucleotide synthase</fullName>
        <shortName evidence="6 7">N5-CAIR synthase</shortName>
        <ecNumber evidence="6 7">6.3.4.18</ecNumber>
    </recommendedName>
    <alternativeName>
        <fullName evidence="6 7">5-(carboxyamino)imidazole ribonucleotide synthetase</fullName>
    </alternativeName>
</protein>
<dbReference type="UniPathway" id="UPA00074">
    <property type="reaction ID" value="UER00942"/>
</dbReference>
<comment type="pathway">
    <text evidence="6 7">Purine metabolism; IMP biosynthesis via de novo pathway; 5-amino-1-(5-phospho-D-ribosyl)imidazole-4-carboxylate from 5-amino-1-(5-phospho-D-ribosyl)imidazole (N5-CAIR route): step 1/2.</text>
</comment>
<dbReference type="PROSITE" id="PS50975">
    <property type="entry name" value="ATP_GRASP"/>
    <property type="match status" value="1"/>
</dbReference>
<dbReference type="SUPFAM" id="SSF56059">
    <property type="entry name" value="Glutathione synthetase ATP-binding domain-like"/>
    <property type="match status" value="1"/>
</dbReference>
<feature type="binding site" evidence="6">
    <location>
        <begin position="296"/>
        <end position="297"/>
    </location>
    <ligand>
        <name>ATP</name>
        <dbReference type="ChEBI" id="CHEBI:30616"/>
    </ligand>
</feature>
<dbReference type="GO" id="GO:0005829">
    <property type="term" value="C:cytosol"/>
    <property type="evidence" value="ECO:0007669"/>
    <property type="project" value="TreeGrafter"/>
</dbReference>
<dbReference type="GO" id="GO:0005524">
    <property type="term" value="F:ATP binding"/>
    <property type="evidence" value="ECO:0007669"/>
    <property type="project" value="UniProtKB-UniRule"/>
</dbReference>
<evidence type="ECO:0000313" key="9">
    <source>
        <dbReference type="EMBL" id="AGC72869.1"/>
    </source>
</evidence>
<comment type="similarity">
    <text evidence="6 7">Belongs to the PurK/PurT family.</text>
</comment>
<dbReference type="PANTHER" id="PTHR11609:SF5">
    <property type="entry name" value="PHOSPHORIBOSYLAMINOIMIDAZOLE CARBOXYLASE"/>
    <property type="match status" value="1"/>
</dbReference>
<keyword evidence="3" id="KW-0210">Decarboxylase</keyword>
<keyword evidence="1 6" id="KW-0547">Nucleotide-binding</keyword>
<feature type="binding site" evidence="6">
    <location>
        <begin position="209"/>
        <end position="212"/>
    </location>
    <ligand>
        <name>ATP</name>
        <dbReference type="ChEBI" id="CHEBI:30616"/>
    </ligand>
</feature>
<feature type="domain" description="ATP-grasp" evidence="8">
    <location>
        <begin position="139"/>
        <end position="326"/>
    </location>
</feature>
<keyword evidence="2 6" id="KW-0658">Purine biosynthesis</keyword>
<gene>
    <name evidence="6 7" type="primary">purK</name>
</gene>
<dbReference type="EMBL" id="JX649914">
    <property type="protein sequence ID" value="AGC72869.1"/>
    <property type="molecule type" value="Genomic_DNA"/>
</dbReference>
<reference evidence="9" key="1">
    <citation type="submission" date="2012-09" db="EMBL/GenBank/DDBJ databases">
        <title>Metagenomic Characterization of a Microbial Community in Wastewater Detects High Levels of Antibiotic Resistance.</title>
        <authorList>
            <person name="Abrams M."/>
            <person name="Caldwell A."/>
            <person name="Vandaei E."/>
            <person name="Lee W."/>
            <person name="Perrott J."/>
            <person name="Khan S.Y."/>
            <person name="Ta J."/>
            <person name="Romero D."/>
            <person name="Nguyen V."/>
            <person name="Pourmand N."/>
            <person name="Ouverney C.C."/>
        </authorList>
    </citation>
    <scope>NUCLEOTIDE SEQUENCE</scope>
</reference>
<evidence type="ECO:0000256" key="3">
    <source>
        <dbReference type="ARBA" id="ARBA00022793"/>
    </source>
</evidence>
<evidence type="ECO:0000259" key="8">
    <source>
        <dbReference type="PROSITE" id="PS50975"/>
    </source>
</evidence>
<dbReference type="GO" id="GO:0004638">
    <property type="term" value="F:phosphoribosylaminoimidazole carboxylase activity"/>
    <property type="evidence" value="ECO:0007669"/>
    <property type="project" value="InterPro"/>
</dbReference>
<dbReference type="InterPro" id="IPR011761">
    <property type="entry name" value="ATP-grasp"/>
</dbReference>
<evidence type="ECO:0000256" key="6">
    <source>
        <dbReference type="HAMAP-Rule" id="MF_01928"/>
    </source>
</evidence>
<feature type="binding site" evidence="6">
    <location>
        <position position="177"/>
    </location>
    <ligand>
        <name>ATP</name>
        <dbReference type="ChEBI" id="CHEBI:30616"/>
    </ligand>
</feature>
<evidence type="ECO:0000256" key="5">
    <source>
        <dbReference type="ARBA" id="ARBA00023239"/>
    </source>
</evidence>
<dbReference type="Pfam" id="PF17769">
    <property type="entry name" value="PurK_C"/>
    <property type="match status" value="1"/>
</dbReference>
<dbReference type="Gene3D" id="3.30.470.20">
    <property type="entry name" value="ATP-grasp fold, B domain"/>
    <property type="match status" value="1"/>
</dbReference>
<keyword evidence="5 9" id="KW-0456">Lyase</keyword>
<evidence type="ECO:0000256" key="1">
    <source>
        <dbReference type="ARBA" id="ARBA00022741"/>
    </source>
</evidence>
<dbReference type="FunFam" id="3.30.470.20:FF:000037">
    <property type="entry name" value="Phosphoribosylaminoimidazole carboxylase, chloroplastic"/>
    <property type="match status" value="1"/>
</dbReference>
<dbReference type="SUPFAM" id="SSF52440">
    <property type="entry name" value="PreATP-grasp domain"/>
    <property type="match status" value="1"/>
</dbReference>
<dbReference type="EC" id="6.3.4.18" evidence="6 7"/>
<dbReference type="Pfam" id="PF02222">
    <property type="entry name" value="ATP-grasp"/>
    <property type="match status" value="1"/>
</dbReference>
<comment type="function">
    <text evidence="6">Catalyzes the ATP-dependent conversion of 5-aminoimidazole ribonucleotide (AIR) and HCO(3)(-) to N5-carboxyaminoimidazole ribonucleotide (N5-CAIR).</text>
</comment>
<dbReference type="PANTHER" id="PTHR11609">
    <property type="entry name" value="PURINE BIOSYNTHESIS PROTEIN 6/7, PUR6/7"/>
    <property type="match status" value="1"/>
</dbReference>
<dbReference type="InterPro" id="IPR005875">
    <property type="entry name" value="PurK"/>
</dbReference>
<dbReference type="GO" id="GO:0046872">
    <property type="term" value="F:metal ion binding"/>
    <property type="evidence" value="ECO:0007669"/>
    <property type="project" value="InterPro"/>
</dbReference>
<dbReference type="SUPFAM" id="SSF51246">
    <property type="entry name" value="Rudiment single hybrid motif"/>
    <property type="match status" value="1"/>
</dbReference>